<evidence type="ECO:0000256" key="2">
    <source>
        <dbReference type="ARBA" id="ARBA00004496"/>
    </source>
</evidence>
<dbReference type="Pfam" id="PF18117">
    <property type="entry name" value="EDS1_EP"/>
    <property type="match status" value="1"/>
</dbReference>
<evidence type="ECO:0000256" key="5">
    <source>
        <dbReference type="ARBA" id="ARBA00022821"/>
    </source>
</evidence>
<keyword evidence="5" id="KW-0611">Plant defense</keyword>
<keyword evidence="6" id="KW-0539">Nucleus</keyword>
<dbReference type="GO" id="GO:0052689">
    <property type="term" value="F:carboxylic ester hydrolase activity"/>
    <property type="evidence" value="ECO:0007669"/>
    <property type="project" value="InterPro"/>
</dbReference>
<dbReference type="AlphaFoldDB" id="A0AAN8YUJ5"/>
<accession>A0AAN8YUJ5</accession>
<evidence type="ECO:0000256" key="4">
    <source>
        <dbReference type="ARBA" id="ARBA00022801"/>
    </source>
</evidence>
<dbReference type="SUPFAM" id="SSF53474">
    <property type="entry name" value="alpha/beta-Hydrolases"/>
    <property type="match status" value="1"/>
</dbReference>
<dbReference type="InterPro" id="IPR029058">
    <property type="entry name" value="AB_hydrolase_fold"/>
</dbReference>
<comment type="caution">
    <text evidence="9">The sequence shown here is derived from an EMBL/GenBank/DDBJ whole genome shotgun (WGS) entry which is preliminary data.</text>
</comment>
<dbReference type="GO" id="GO:0006629">
    <property type="term" value="P:lipid metabolic process"/>
    <property type="evidence" value="ECO:0007669"/>
    <property type="project" value="InterPro"/>
</dbReference>
<dbReference type="InterPro" id="IPR002921">
    <property type="entry name" value="Fungal_lipase-type"/>
</dbReference>
<dbReference type="PANTHER" id="PTHR46898">
    <property type="entry name" value="SENESCENCE-ASSOCIATED CARBOXYLESTERASE 101"/>
    <property type="match status" value="1"/>
</dbReference>
<organism evidence="9 10">
    <name type="scientific">Dillenia turbinata</name>
    <dbReference type="NCBI Taxonomy" id="194707"/>
    <lineage>
        <taxon>Eukaryota</taxon>
        <taxon>Viridiplantae</taxon>
        <taxon>Streptophyta</taxon>
        <taxon>Embryophyta</taxon>
        <taxon>Tracheophyta</taxon>
        <taxon>Spermatophyta</taxon>
        <taxon>Magnoliopsida</taxon>
        <taxon>eudicotyledons</taxon>
        <taxon>Gunneridae</taxon>
        <taxon>Pentapetalae</taxon>
        <taxon>Dilleniales</taxon>
        <taxon>Dilleniaceae</taxon>
        <taxon>Dillenia</taxon>
    </lineage>
</organism>
<evidence type="ECO:0000259" key="7">
    <source>
        <dbReference type="Pfam" id="PF01764"/>
    </source>
</evidence>
<name>A0AAN8YUJ5_9MAGN</name>
<gene>
    <name evidence="9" type="ORF">RJ641_022758</name>
</gene>
<dbReference type="Proteomes" id="UP001370490">
    <property type="component" value="Unassembled WGS sequence"/>
</dbReference>
<dbReference type="InterPro" id="IPR041266">
    <property type="entry name" value="EDS1_EP"/>
</dbReference>
<dbReference type="Gene3D" id="3.40.50.1820">
    <property type="entry name" value="alpha/beta hydrolase"/>
    <property type="match status" value="1"/>
</dbReference>
<sequence length="638" mass="73235">MAWILFENTLMYVPLKYNDWAISQIAEVHFSTLRTKDVGWKSGTASALLESLVPKLFSSGLELASLVVNSNILHQLWTQIEELYKEMETRKNLNDQPTLPLPFCYKISQLSPNCVVMVFITSPPCAASHLQAAGGELIPSSTIKDHFPLFDFLCSEDDQSFSIHKDAITRLASLPDDLSRIAKQIGKSTTLIVTGHSLGGSIASLYTLWLLNNIDTTNMKIPICITFGSPLMGDSGLQQAIFESRTWYSCFLNVASIYDPVPCLFISQHNLNINGSYPQARIYKPFGAYLLCSHSGYACFEDSNSVSELLVSLAPQRAESQQIFDYRSTLQGLKHNNIICQETSLLGELTNDPHRTGIILRIKALGINSTQINDNNTLIAKILRWEENYMKRRKSLSNPSKKLNDMKVYMALLEWYKKYAKDNGIGYYDSYKMMEGWSRRDMDVEMYKTSLTNYWKNEVEWAKRKPQKEGSSFRKRWLFAGTNYRRMVEPLDIAEFYRENGRVKDYLTQGRSEHYMYLEQWQRDESKPLRSHNNANEQKMACSLTEDSCFWAHVENAIILCKSIEDANVSSGNADAQSWQGLVEFEHYVMNLIKGYSVSPEIFLKRSSFMKWWDDYKAIRGCSYSSEFTDYDNLLRLL</sequence>
<evidence type="ECO:0000259" key="8">
    <source>
        <dbReference type="Pfam" id="PF18117"/>
    </source>
</evidence>
<dbReference type="InterPro" id="IPR044603">
    <property type="entry name" value="SAG101-like"/>
</dbReference>
<evidence type="ECO:0000313" key="10">
    <source>
        <dbReference type="Proteomes" id="UP001370490"/>
    </source>
</evidence>
<dbReference type="GO" id="GO:0005634">
    <property type="term" value="C:nucleus"/>
    <property type="evidence" value="ECO:0007669"/>
    <property type="project" value="UniProtKB-SubCell"/>
</dbReference>
<dbReference type="Pfam" id="PF01764">
    <property type="entry name" value="Lipase_3"/>
    <property type="match status" value="1"/>
</dbReference>
<dbReference type="EMBL" id="JBAMMX010000027">
    <property type="protein sequence ID" value="KAK6913157.1"/>
    <property type="molecule type" value="Genomic_DNA"/>
</dbReference>
<feature type="domain" description="EDS1 EP" evidence="8">
    <location>
        <begin position="413"/>
        <end position="629"/>
    </location>
</feature>
<evidence type="ECO:0000256" key="6">
    <source>
        <dbReference type="ARBA" id="ARBA00023242"/>
    </source>
</evidence>
<keyword evidence="10" id="KW-1185">Reference proteome</keyword>
<feature type="domain" description="Fungal lipase-type" evidence="7">
    <location>
        <begin position="173"/>
        <end position="265"/>
    </location>
</feature>
<dbReference type="GO" id="GO:0005737">
    <property type="term" value="C:cytoplasm"/>
    <property type="evidence" value="ECO:0007669"/>
    <property type="project" value="UniProtKB-SubCell"/>
</dbReference>
<proteinExistence type="predicted"/>
<reference evidence="9 10" key="1">
    <citation type="submission" date="2023-12" db="EMBL/GenBank/DDBJ databases">
        <title>A high-quality genome assembly for Dillenia turbinata (Dilleniales).</title>
        <authorList>
            <person name="Chanderbali A."/>
        </authorList>
    </citation>
    <scope>NUCLEOTIDE SEQUENCE [LARGE SCALE GENOMIC DNA]</scope>
    <source>
        <strain evidence="9">LSX21</strain>
        <tissue evidence="9">Leaf</tissue>
    </source>
</reference>
<evidence type="ECO:0000256" key="3">
    <source>
        <dbReference type="ARBA" id="ARBA00022490"/>
    </source>
</evidence>
<keyword evidence="4" id="KW-0378">Hydrolase</keyword>
<comment type="subcellular location">
    <subcellularLocation>
        <location evidence="2">Cytoplasm</location>
    </subcellularLocation>
    <subcellularLocation>
        <location evidence="1">Nucleus</location>
    </subcellularLocation>
</comment>
<evidence type="ECO:0000313" key="9">
    <source>
        <dbReference type="EMBL" id="KAK6913157.1"/>
    </source>
</evidence>
<protein>
    <submittedName>
        <fullName evidence="9">EDS1, EP domain</fullName>
    </submittedName>
</protein>
<evidence type="ECO:0000256" key="1">
    <source>
        <dbReference type="ARBA" id="ARBA00004123"/>
    </source>
</evidence>
<keyword evidence="3" id="KW-0963">Cytoplasm</keyword>
<dbReference type="GO" id="GO:0006952">
    <property type="term" value="P:defense response"/>
    <property type="evidence" value="ECO:0007669"/>
    <property type="project" value="UniProtKB-KW"/>
</dbReference>
<dbReference type="PANTHER" id="PTHR46898:SF3">
    <property type="entry name" value="FUNGAL LIPASE-LIKE DOMAIN-CONTAINING PROTEIN"/>
    <property type="match status" value="1"/>
</dbReference>